<protein>
    <submittedName>
        <fullName evidence="5">N-acetylmuramoyl-L-alanine amidase</fullName>
    </submittedName>
</protein>
<feature type="compositionally biased region" description="Low complexity" evidence="2">
    <location>
        <begin position="541"/>
        <end position="610"/>
    </location>
</feature>
<dbReference type="AlphaFoldDB" id="A0A7J5DIU1"/>
<comment type="similarity">
    <text evidence="1">Belongs to the N-acetylmuramoyl-L-alanine amidase 2 family.</text>
</comment>
<dbReference type="EMBL" id="WBKG01000008">
    <property type="protein sequence ID" value="KAB1988559.1"/>
    <property type="molecule type" value="Genomic_DNA"/>
</dbReference>
<feature type="compositionally biased region" description="Low complexity" evidence="2">
    <location>
        <begin position="153"/>
        <end position="183"/>
    </location>
</feature>
<feature type="compositionally biased region" description="Low complexity" evidence="2">
    <location>
        <begin position="196"/>
        <end position="236"/>
    </location>
</feature>
<keyword evidence="6" id="KW-1185">Reference proteome</keyword>
<dbReference type="Gene3D" id="2.60.40.10">
    <property type="entry name" value="Immunoglobulins"/>
    <property type="match status" value="1"/>
</dbReference>
<feature type="domain" description="Peptidoglycan recognition protein family" evidence="4">
    <location>
        <begin position="247"/>
        <end position="397"/>
    </location>
</feature>
<dbReference type="InterPro" id="IPR002502">
    <property type="entry name" value="Amidase_domain"/>
</dbReference>
<feature type="compositionally biased region" description="Pro residues" evidence="2">
    <location>
        <begin position="184"/>
        <end position="195"/>
    </location>
</feature>
<dbReference type="SUPFAM" id="SSF55846">
    <property type="entry name" value="N-acetylmuramoyl-L-alanine amidase-like"/>
    <property type="match status" value="1"/>
</dbReference>
<gene>
    <name evidence="5" type="ORF">F8144_12870</name>
</gene>
<dbReference type="InterPro" id="IPR036505">
    <property type="entry name" value="Amidase/PGRP_sf"/>
</dbReference>
<feature type="compositionally biased region" description="Pro residues" evidence="2">
    <location>
        <begin position="237"/>
        <end position="248"/>
    </location>
</feature>
<accession>A0A7J5DIU1</accession>
<evidence type="ECO:0000259" key="4">
    <source>
        <dbReference type="SMART" id="SM00701"/>
    </source>
</evidence>
<feature type="region of interest" description="Disordered" evidence="2">
    <location>
        <begin position="1"/>
        <end position="24"/>
    </location>
</feature>
<dbReference type="Proteomes" id="UP000442990">
    <property type="component" value="Unassembled WGS sequence"/>
</dbReference>
<dbReference type="SMART" id="SM00701">
    <property type="entry name" value="PGRP"/>
    <property type="match status" value="1"/>
</dbReference>
<dbReference type="GO" id="GO:0008270">
    <property type="term" value="F:zinc ion binding"/>
    <property type="evidence" value="ECO:0007669"/>
    <property type="project" value="InterPro"/>
</dbReference>
<proteinExistence type="inferred from homology"/>
<dbReference type="InterPro" id="IPR015510">
    <property type="entry name" value="PGRP"/>
</dbReference>
<evidence type="ECO:0000313" key="5">
    <source>
        <dbReference type="EMBL" id="KAB1988559.1"/>
    </source>
</evidence>
<dbReference type="GO" id="GO:0008745">
    <property type="term" value="F:N-acetylmuramoyl-L-alanine amidase activity"/>
    <property type="evidence" value="ECO:0007669"/>
    <property type="project" value="InterPro"/>
</dbReference>
<feature type="region of interest" description="Disordered" evidence="2">
    <location>
        <begin position="541"/>
        <end position="615"/>
    </location>
</feature>
<evidence type="ECO:0000259" key="3">
    <source>
        <dbReference type="SMART" id="SM00644"/>
    </source>
</evidence>
<evidence type="ECO:0000313" key="6">
    <source>
        <dbReference type="Proteomes" id="UP000442990"/>
    </source>
</evidence>
<reference evidence="5 6" key="1">
    <citation type="submission" date="2019-09" db="EMBL/GenBank/DDBJ databases">
        <title>Isolation and identification of active actinomycetes.</title>
        <authorList>
            <person name="Yu Z."/>
            <person name="Han C."/>
            <person name="Yu B."/>
        </authorList>
    </citation>
    <scope>NUCLEOTIDE SEQUENCE [LARGE SCALE GENOMIC DNA]</scope>
    <source>
        <strain evidence="5 6">NEAU-H2</strain>
    </source>
</reference>
<sequence length="814" mass="82787">MSGTLVVRGATGGDGGDGGSGPVRTSARTAALTVADGGTSAHLERRSTEPFSMLGITWAESSARVTGTIEVRTRSTASHAWSKWLRLDGDSGEGEPGASRGGTAPAWVGPSDGVEVRMSGRSSRRLPEDLRLDMIDPGGGTASRMEPAGFVMDPTDPADPTATDGPADTASPDPSSSSASASPSDPPLTSGPPSDPTATAVPTETETQPATGSASPSPTGSGTGPATPTASASTTVPPAPASTVPRPPITSREGWGADESISPEEPGYLPGGKIKAVVLHHTATSNDYGCAEAPAVIRAVYAYDVQQLTWKDIGYNFLVDKCGTIYEGRKGGVDRPVMGAHAYGFNSETTGIAIIGDYSDAAPSREAMTSVARLAAWKLGQYGVDPTGTATLTAGASGPNYFRQTWAAGAKMTFPVIHGHRDGYNTVCPGDAYYALLPTIRTWAGGAVEGLTLDSVTGAGASGTAVLADTPVTVKWSASTPADLVQEYDVLVDGEVAATVAGTATSAEVKLAPGTHRIAVQGVHQSGRTAVSADVTVLAETAPPTAETTTPAATAPPTTEITTPAATPSPTAGITPPATATPPTTKATTPAATPLPTTKATAPADTTPPAFSTRPNLALRTGTVSTTAVPLTLKWKATDTVGLKEVRLTAPVARTYGPTVTSASLTAKSGVATAWRMTAYDRAGNTAAASVSGTPVILQESVATRTGTWTSKSSSGYLGGKSYGSSTKNASLSWTFTGRSAALVVSRAASSGQVYVYVDGRRTATVDLRSTTTKYRDAVWTTTWTASAKHTVKLVVVGTAGRPAVTTDGLVYLK</sequence>
<dbReference type="Gene3D" id="3.40.80.10">
    <property type="entry name" value="Peptidoglycan recognition protein-like"/>
    <property type="match status" value="1"/>
</dbReference>
<dbReference type="SMART" id="SM00644">
    <property type="entry name" value="Ami_2"/>
    <property type="match status" value="1"/>
</dbReference>
<dbReference type="Gene3D" id="2.60.120.260">
    <property type="entry name" value="Galactose-binding domain-like"/>
    <property type="match status" value="1"/>
</dbReference>
<feature type="compositionally biased region" description="Basic and acidic residues" evidence="2">
    <location>
        <begin position="125"/>
        <end position="134"/>
    </location>
</feature>
<feature type="domain" description="N-acetylmuramoyl-L-alanine amidase" evidence="3">
    <location>
        <begin position="262"/>
        <end position="430"/>
    </location>
</feature>
<dbReference type="GO" id="GO:0009253">
    <property type="term" value="P:peptidoglycan catabolic process"/>
    <property type="evidence" value="ECO:0007669"/>
    <property type="project" value="InterPro"/>
</dbReference>
<organism evidence="5 6">
    <name type="scientific">Streptomyces triticiradicis</name>
    <dbReference type="NCBI Taxonomy" id="2651189"/>
    <lineage>
        <taxon>Bacteria</taxon>
        <taxon>Bacillati</taxon>
        <taxon>Actinomycetota</taxon>
        <taxon>Actinomycetes</taxon>
        <taxon>Kitasatosporales</taxon>
        <taxon>Streptomycetaceae</taxon>
        <taxon>Streptomyces</taxon>
    </lineage>
</organism>
<dbReference type="CDD" id="cd06583">
    <property type="entry name" value="PGRP"/>
    <property type="match status" value="1"/>
</dbReference>
<dbReference type="InterPro" id="IPR013783">
    <property type="entry name" value="Ig-like_fold"/>
</dbReference>
<name>A0A7J5DIU1_9ACTN</name>
<dbReference type="InterPro" id="IPR006619">
    <property type="entry name" value="PGRP_domain_met/bac"/>
</dbReference>
<dbReference type="GO" id="GO:0005975">
    <property type="term" value="P:carbohydrate metabolic process"/>
    <property type="evidence" value="ECO:0007669"/>
    <property type="project" value="UniProtKB-ARBA"/>
</dbReference>
<evidence type="ECO:0000256" key="2">
    <source>
        <dbReference type="SAM" id="MobiDB-lite"/>
    </source>
</evidence>
<evidence type="ECO:0000256" key="1">
    <source>
        <dbReference type="ARBA" id="ARBA00007553"/>
    </source>
</evidence>
<feature type="compositionally biased region" description="Gly residues" evidence="2">
    <location>
        <begin position="10"/>
        <end position="21"/>
    </location>
</feature>
<dbReference type="Pfam" id="PF01510">
    <property type="entry name" value="Amidase_2"/>
    <property type="match status" value="1"/>
</dbReference>
<feature type="region of interest" description="Disordered" evidence="2">
    <location>
        <begin position="87"/>
        <end position="268"/>
    </location>
</feature>
<dbReference type="PANTHER" id="PTHR11022">
    <property type="entry name" value="PEPTIDOGLYCAN RECOGNITION PROTEIN"/>
    <property type="match status" value="1"/>
</dbReference>
<dbReference type="PANTHER" id="PTHR11022:SF41">
    <property type="entry name" value="PEPTIDOGLYCAN-RECOGNITION PROTEIN LC-RELATED"/>
    <property type="match status" value="1"/>
</dbReference>
<comment type="caution">
    <text evidence="5">The sequence shown here is derived from an EMBL/GenBank/DDBJ whole genome shotgun (WGS) entry which is preliminary data.</text>
</comment>